<proteinExistence type="predicted"/>
<keyword evidence="4" id="KW-1185">Reference proteome</keyword>
<protein>
    <recommendedName>
        <fullName evidence="2">Methyltransferase domain-containing protein</fullName>
    </recommendedName>
</protein>
<reference evidence="3" key="1">
    <citation type="submission" date="2023-08" db="EMBL/GenBank/DDBJ databases">
        <authorList>
            <person name="Audoor S."/>
            <person name="Bilcke G."/>
        </authorList>
    </citation>
    <scope>NUCLEOTIDE SEQUENCE</scope>
</reference>
<dbReference type="Pfam" id="PF13679">
    <property type="entry name" value="Methyltransf_32"/>
    <property type="match status" value="1"/>
</dbReference>
<evidence type="ECO:0000259" key="2">
    <source>
        <dbReference type="Pfam" id="PF13679"/>
    </source>
</evidence>
<comment type="caution">
    <text evidence="3">The sequence shown here is derived from an EMBL/GenBank/DDBJ whole genome shotgun (WGS) entry which is preliminary data.</text>
</comment>
<dbReference type="EMBL" id="CAKOGP040001925">
    <property type="protein sequence ID" value="CAJ1956853.1"/>
    <property type="molecule type" value="Genomic_DNA"/>
</dbReference>
<gene>
    <name evidence="3" type="ORF">CYCCA115_LOCUS16428</name>
</gene>
<evidence type="ECO:0000313" key="4">
    <source>
        <dbReference type="Proteomes" id="UP001295423"/>
    </source>
</evidence>
<dbReference type="Proteomes" id="UP001295423">
    <property type="component" value="Unassembled WGS sequence"/>
</dbReference>
<dbReference type="InterPro" id="IPR025714">
    <property type="entry name" value="Methyltranfer_dom"/>
</dbReference>
<organism evidence="3 4">
    <name type="scientific">Cylindrotheca closterium</name>
    <dbReference type="NCBI Taxonomy" id="2856"/>
    <lineage>
        <taxon>Eukaryota</taxon>
        <taxon>Sar</taxon>
        <taxon>Stramenopiles</taxon>
        <taxon>Ochrophyta</taxon>
        <taxon>Bacillariophyta</taxon>
        <taxon>Bacillariophyceae</taxon>
        <taxon>Bacillariophycidae</taxon>
        <taxon>Bacillariales</taxon>
        <taxon>Bacillariaceae</taxon>
        <taxon>Cylindrotheca</taxon>
    </lineage>
</organism>
<name>A0AAD2PVR9_9STRA</name>
<feature type="domain" description="Methyltransferase" evidence="2">
    <location>
        <begin position="172"/>
        <end position="317"/>
    </location>
</feature>
<accession>A0AAD2PVR9</accession>
<evidence type="ECO:0000313" key="3">
    <source>
        <dbReference type="EMBL" id="CAJ1956853.1"/>
    </source>
</evidence>
<evidence type="ECO:0000256" key="1">
    <source>
        <dbReference type="SAM" id="MobiDB-lite"/>
    </source>
</evidence>
<sequence length="431" mass="49564">MINDVQSWVIPKTRSSERRFHLRSTSKVNHNGEAPPVTCSSSSIDNNKNTAGAVVWWSDDEFQDWFYHELKEEAGPILHQTYGDELFVDLSHCVTKWRQRYRMGNNNDRNDADDDQQVSMESGDRRVDGGIWKRLFKRDRVVKEVLESIPIIHAIDKYVRSMPPPPSDEGGLNKNKITIVDLCSGKGYLSMILSEYLPPDKVEKFVLIDKAWPMCHAEPKPHHINWDHIYGSYTTAEDGTELKSYFSTWPIPLHTSKQNLKKTSDMRRLQQRLGQTSTGPCFVLGVHLCGTLSIQAVQMFYSVPSIHGLILKPCCLPGMAYEKQQTHFQAGKYAFPTKEVCSPGYWKKKEWEGPPRWHLQGKFDAWCRHLHEAMKYVSDSDVGVVTKLLEAPVQTNGGFQNTFLFAQKEPMTDLMWDEIERSELTLKQLQE</sequence>
<feature type="region of interest" description="Disordered" evidence="1">
    <location>
        <begin position="103"/>
        <end position="122"/>
    </location>
</feature>
<dbReference type="AlphaFoldDB" id="A0AAD2PVR9"/>